<accession>A0A392UF14</accession>
<dbReference type="Proteomes" id="UP000265520">
    <property type="component" value="Unassembled WGS sequence"/>
</dbReference>
<organism evidence="1 2">
    <name type="scientific">Trifolium medium</name>
    <dbReference type="NCBI Taxonomy" id="97028"/>
    <lineage>
        <taxon>Eukaryota</taxon>
        <taxon>Viridiplantae</taxon>
        <taxon>Streptophyta</taxon>
        <taxon>Embryophyta</taxon>
        <taxon>Tracheophyta</taxon>
        <taxon>Spermatophyta</taxon>
        <taxon>Magnoliopsida</taxon>
        <taxon>eudicotyledons</taxon>
        <taxon>Gunneridae</taxon>
        <taxon>Pentapetalae</taxon>
        <taxon>rosids</taxon>
        <taxon>fabids</taxon>
        <taxon>Fabales</taxon>
        <taxon>Fabaceae</taxon>
        <taxon>Papilionoideae</taxon>
        <taxon>50 kb inversion clade</taxon>
        <taxon>NPAAA clade</taxon>
        <taxon>Hologalegina</taxon>
        <taxon>IRL clade</taxon>
        <taxon>Trifolieae</taxon>
        <taxon>Trifolium</taxon>
    </lineage>
</organism>
<keyword evidence="2" id="KW-1185">Reference proteome</keyword>
<evidence type="ECO:0000313" key="1">
    <source>
        <dbReference type="EMBL" id="MCI72113.1"/>
    </source>
</evidence>
<dbReference type="AlphaFoldDB" id="A0A392UF14"/>
<dbReference type="EMBL" id="LXQA010810814">
    <property type="protein sequence ID" value="MCI72113.1"/>
    <property type="molecule type" value="Genomic_DNA"/>
</dbReference>
<name>A0A392UF14_9FABA</name>
<comment type="caution">
    <text evidence="1">The sequence shown here is derived from an EMBL/GenBank/DDBJ whole genome shotgun (WGS) entry which is preliminary data.</text>
</comment>
<sequence length="25" mass="2537">KSRGFLPLAQRAVAVVQGAVELVGA</sequence>
<protein>
    <submittedName>
        <fullName evidence="1">Uncharacterized protein</fullName>
    </submittedName>
</protein>
<evidence type="ECO:0000313" key="2">
    <source>
        <dbReference type="Proteomes" id="UP000265520"/>
    </source>
</evidence>
<proteinExistence type="predicted"/>
<reference evidence="1 2" key="1">
    <citation type="journal article" date="2018" name="Front. Plant Sci.">
        <title>Red Clover (Trifolium pratense) and Zigzag Clover (T. medium) - A Picture of Genomic Similarities and Differences.</title>
        <authorList>
            <person name="Dluhosova J."/>
            <person name="Istvanek J."/>
            <person name="Nedelnik J."/>
            <person name="Repkova J."/>
        </authorList>
    </citation>
    <scope>NUCLEOTIDE SEQUENCE [LARGE SCALE GENOMIC DNA]</scope>
    <source>
        <strain evidence="2">cv. 10/8</strain>
        <tissue evidence="1">Leaf</tissue>
    </source>
</reference>
<feature type="non-terminal residue" evidence="1">
    <location>
        <position position="1"/>
    </location>
</feature>